<keyword evidence="5" id="KW-1185">Reference proteome</keyword>
<dbReference type="InterPro" id="IPR036388">
    <property type="entry name" value="WH-like_DNA-bd_sf"/>
</dbReference>
<dbReference type="PROSITE" id="PS52050">
    <property type="entry name" value="WYL"/>
    <property type="match status" value="1"/>
</dbReference>
<feature type="domain" description="HTH deoR-type" evidence="3">
    <location>
        <begin position="3"/>
        <end position="66"/>
    </location>
</feature>
<dbReference type="Proteomes" id="UP001139353">
    <property type="component" value="Unassembled WGS sequence"/>
</dbReference>
<gene>
    <name evidence="4" type="ORF">LPC04_17990</name>
</gene>
<organism evidence="4 5">
    <name type="scientific">Scleromatobacter humisilvae</name>
    <dbReference type="NCBI Taxonomy" id="2897159"/>
    <lineage>
        <taxon>Bacteria</taxon>
        <taxon>Pseudomonadati</taxon>
        <taxon>Pseudomonadota</taxon>
        <taxon>Betaproteobacteria</taxon>
        <taxon>Burkholderiales</taxon>
        <taxon>Sphaerotilaceae</taxon>
        <taxon>Scleromatobacter</taxon>
    </lineage>
</organism>
<dbReference type="Pfam" id="PF08279">
    <property type="entry name" value="HTH_11"/>
    <property type="match status" value="1"/>
</dbReference>
<dbReference type="InterPro" id="IPR001034">
    <property type="entry name" value="DeoR_HTH"/>
</dbReference>
<evidence type="ECO:0000313" key="4">
    <source>
        <dbReference type="EMBL" id="MCK9687599.1"/>
    </source>
</evidence>
<dbReference type="RefSeq" id="WP_275683639.1">
    <property type="nucleotide sequence ID" value="NZ_JAJLJH010000005.1"/>
</dbReference>
<dbReference type="PANTHER" id="PTHR34580:SF3">
    <property type="entry name" value="PROTEIN PAFB"/>
    <property type="match status" value="1"/>
</dbReference>
<dbReference type="SUPFAM" id="SSF46785">
    <property type="entry name" value="Winged helix' DNA-binding domain"/>
    <property type="match status" value="1"/>
</dbReference>
<dbReference type="Pfam" id="PF13280">
    <property type="entry name" value="WYL"/>
    <property type="match status" value="1"/>
</dbReference>
<name>A0A9X1YJR1_9BURK</name>
<dbReference type="InterPro" id="IPR013196">
    <property type="entry name" value="HTH_11"/>
</dbReference>
<dbReference type="GO" id="GO:0003700">
    <property type="term" value="F:DNA-binding transcription factor activity"/>
    <property type="evidence" value="ECO:0007669"/>
    <property type="project" value="InterPro"/>
</dbReference>
<evidence type="ECO:0000259" key="3">
    <source>
        <dbReference type="PROSITE" id="PS51000"/>
    </source>
</evidence>
<dbReference type="InterPro" id="IPR026881">
    <property type="entry name" value="WYL_dom"/>
</dbReference>
<keyword evidence="2" id="KW-0804">Transcription</keyword>
<evidence type="ECO:0000256" key="2">
    <source>
        <dbReference type="ARBA" id="ARBA00023163"/>
    </source>
</evidence>
<accession>A0A9X1YJR1</accession>
<evidence type="ECO:0000256" key="1">
    <source>
        <dbReference type="ARBA" id="ARBA00023015"/>
    </source>
</evidence>
<dbReference type="InterPro" id="IPR036390">
    <property type="entry name" value="WH_DNA-bd_sf"/>
</dbReference>
<dbReference type="InterPro" id="IPR051534">
    <property type="entry name" value="CBASS_pafABC_assoc_protein"/>
</dbReference>
<evidence type="ECO:0000313" key="5">
    <source>
        <dbReference type="Proteomes" id="UP001139353"/>
    </source>
</evidence>
<dbReference type="PANTHER" id="PTHR34580">
    <property type="match status" value="1"/>
</dbReference>
<dbReference type="Gene3D" id="1.10.10.10">
    <property type="entry name" value="Winged helix-like DNA-binding domain superfamily/Winged helix DNA-binding domain"/>
    <property type="match status" value="1"/>
</dbReference>
<comment type="caution">
    <text evidence="4">The sequence shown here is derived from an EMBL/GenBank/DDBJ whole genome shotgun (WGS) entry which is preliminary data.</text>
</comment>
<keyword evidence="1" id="KW-0805">Transcription regulation</keyword>
<dbReference type="EMBL" id="JAJLJH010000005">
    <property type="protein sequence ID" value="MCK9687599.1"/>
    <property type="molecule type" value="Genomic_DNA"/>
</dbReference>
<dbReference type="AlphaFoldDB" id="A0A9X1YJR1"/>
<proteinExistence type="predicted"/>
<reference evidence="4" key="1">
    <citation type="submission" date="2021-11" db="EMBL/GenBank/DDBJ databases">
        <title>BS-T2-15 a new species belonging to the Comamonadaceae family isolated from the soil of a French oak forest.</title>
        <authorList>
            <person name="Mieszkin S."/>
            <person name="Alain K."/>
        </authorList>
    </citation>
    <scope>NUCLEOTIDE SEQUENCE</scope>
    <source>
        <strain evidence="4">BS-T2-15</strain>
    </source>
</reference>
<sequence>MRRADRLFRIVQLLRGRRLSTAAWIAEKLEVSARTVYRDVADLQAQGVPIDGEAGVGYRLTGGFDLPPLMFTTLEAQALVAAVRLAQSRLDRELALAAEDALGKIIGVLPPAARAAAEALPLYAAPWAKDPVSIERLGVLREAASMRRRIRFDYEDAQGAATSRIARPLGCYNWEAVWTLAAWCEHRTAFRSFRIDRMRTLDVLDEVYRDEPGRTLPDFLRQVRREWPARASSP</sequence>
<protein>
    <submittedName>
        <fullName evidence="4">YafY family transcriptional regulator</fullName>
    </submittedName>
</protein>
<dbReference type="PROSITE" id="PS51000">
    <property type="entry name" value="HTH_DEOR_2"/>
    <property type="match status" value="1"/>
</dbReference>